<evidence type="ECO:0000256" key="4">
    <source>
        <dbReference type="ARBA" id="ARBA00023242"/>
    </source>
</evidence>
<dbReference type="GO" id="GO:0005634">
    <property type="term" value="C:nucleus"/>
    <property type="evidence" value="ECO:0007669"/>
    <property type="project" value="UniProtKB-SubCell"/>
</dbReference>
<dbReference type="InterPro" id="IPR036864">
    <property type="entry name" value="Zn2-C6_fun-type_DNA-bd_sf"/>
</dbReference>
<gene>
    <name evidence="7" type="ORF">BU24DRAFT_497039</name>
</gene>
<dbReference type="GO" id="GO:0003677">
    <property type="term" value="F:DNA binding"/>
    <property type="evidence" value="ECO:0007669"/>
    <property type="project" value="UniProtKB-KW"/>
</dbReference>
<reference evidence="7" key="1">
    <citation type="journal article" date="2020" name="Stud. Mycol.">
        <title>101 Dothideomycetes genomes: a test case for predicting lifestyles and emergence of pathogens.</title>
        <authorList>
            <person name="Haridas S."/>
            <person name="Albert R."/>
            <person name="Binder M."/>
            <person name="Bloem J."/>
            <person name="Labutti K."/>
            <person name="Salamov A."/>
            <person name="Andreopoulos B."/>
            <person name="Baker S."/>
            <person name="Barry K."/>
            <person name="Bills G."/>
            <person name="Bluhm B."/>
            <person name="Cannon C."/>
            <person name="Castanera R."/>
            <person name="Culley D."/>
            <person name="Daum C."/>
            <person name="Ezra D."/>
            <person name="Gonzalez J."/>
            <person name="Henrissat B."/>
            <person name="Kuo A."/>
            <person name="Liang C."/>
            <person name="Lipzen A."/>
            <person name="Lutzoni F."/>
            <person name="Magnuson J."/>
            <person name="Mondo S."/>
            <person name="Nolan M."/>
            <person name="Ohm R."/>
            <person name="Pangilinan J."/>
            <person name="Park H.-J."/>
            <person name="Ramirez L."/>
            <person name="Alfaro M."/>
            <person name="Sun H."/>
            <person name="Tritt A."/>
            <person name="Yoshinaga Y."/>
            <person name="Zwiers L.-H."/>
            <person name="Turgeon B."/>
            <person name="Goodwin S."/>
            <person name="Spatafora J."/>
            <person name="Crous P."/>
            <person name="Grigoriev I."/>
        </authorList>
    </citation>
    <scope>NUCLEOTIDE SEQUENCE</scope>
    <source>
        <strain evidence="7">CBS 175.79</strain>
    </source>
</reference>
<evidence type="ECO:0000256" key="3">
    <source>
        <dbReference type="ARBA" id="ARBA00023125"/>
    </source>
</evidence>
<evidence type="ECO:0000259" key="6">
    <source>
        <dbReference type="PROSITE" id="PS50048"/>
    </source>
</evidence>
<keyword evidence="3" id="KW-0238">DNA-binding</keyword>
<keyword evidence="8" id="KW-1185">Reference proteome</keyword>
<organism evidence="7 8">
    <name type="scientific">Aaosphaeria arxii CBS 175.79</name>
    <dbReference type="NCBI Taxonomy" id="1450172"/>
    <lineage>
        <taxon>Eukaryota</taxon>
        <taxon>Fungi</taxon>
        <taxon>Dikarya</taxon>
        <taxon>Ascomycota</taxon>
        <taxon>Pezizomycotina</taxon>
        <taxon>Dothideomycetes</taxon>
        <taxon>Pleosporomycetidae</taxon>
        <taxon>Pleosporales</taxon>
        <taxon>Pleosporales incertae sedis</taxon>
        <taxon>Aaosphaeria</taxon>
    </lineage>
</organism>
<dbReference type="InterPro" id="IPR050987">
    <property type="entry name" value="AtrR-like"/>
</dbReference>
<dbReference type="Gene3D" id="4.10.240.10">
    <property type="entry name" value="Zn(2)-C6 fungal-type DNA-binding domain"/>
    <property type="match status" value="1"/>
</dbReference>
<keyword evidence="2" id="KW-0479">Metal-binding</keyword>
<feature type="domain" description="Zn(2)-C6 fungal-type" evidence="6">
    <location>
        <begin position="10"/>
        <end position="39"/>
    </location>
</feature>
<evidence type="ECO:0000256" key="2">
    <source>
        <dbReference type="ARBA" id="ARBA00022723"/>
    </source>
</evidence>
<feature type="compositionally biased region" description="Polar residues" evidence="5">
    <location>
        <begin position="70"/>
        <end position="86"/>
    </location>
</feature>
<dbReference type="GO" id="GO:0008270">
    <property type="term" value="F:zinc ion binding"/>
    <property type="evidence" value="ECO:0007669"/>
    <property type="project" value="InterPro"/>
</dbReference>
<dbReference type="PANTHER" id="PTHR46910:SF3">
    <property type="entry name" value="HALOTOLERANCE PROTEIN 9-RELATED"/>
    <property type="match status" value="1"/>
</dbReference>
<dbReference type="SUPFAM" id="SSF57701">
    <property type="entry name" value="Zn2/Cys6 DNA-binding domain"/>
    <property type="match status" value="1"/>
</dbReference>
<dbReference type="CDD" id="cd12148">
    <property type="entry name" value="fungal_TF_MHR"/>
    <property type="match status" value="1"/>
</dbReference>
<dbReference type="AlphaFoldDB" id="A0A6A5X8Y5"/>
<dbReference type="GeneID" id="54291633"/>
<accession>A0A6A5X8Y5</accession>
<evidence type="ECO:0000313" key="8">
    <source>
        <dbReference type="Proteomes" id="UP000799778"/>
    </source>
</evidence>
<dbReference type="SMART" id="SM00066">
    <property type="entry name" value="GAL4"/>
    <property type="match status" value="1"/>
</dbReference>
<dbReference type="EMBL" id="ML978078">
    <property type="protein sequence ID" value="KAF2009391.1"/>
    <property type="molecule type" value="Genomic_DNA"/>
</dbReference>
<dbReference type="Pfam" id="PF00172">
    <property type="entry name" value="Zn_clus"/>
    <property type="match status" value="1"/>
</dbReference>
<protein>
    <recommendedName>
        <fullName evidence="6">Zn(2)-C6 fungal-type domain-containing protein</fullName>
    </recommendedName>
</protein>
<dbReference type="PROSITE" id="PS50048">
    <property type="entry name" value="ZN2_CY6_FUNGAL_2"/>
    <property type="match status" value="1"/>
</dbReference>
<dbReference type="GO" id="GO:0006351">
    <property type="term" value="P:DNA-templated transcription"/>
    <property type="evidence" value="ECO:0007669"/>
    <property type="project" value="InterPro"/>
</dbReference>
<comment type="subcellular location">
    <subcellularLocation>
        <location evidence="1">Nucleus</location>
    </subcellularLocation>
</comment>
<proteinExistence type="predicted"/>
<evidence type="ECO:0000313" key="7">
    <source>
        <dbReference type="EMBL" id="KAF2009391.1"/>
    </source>
</evidence>
<dbReference type="Pfam" id="PF04082">
    <property type="entry name" value="Fungal_trans"/>
    <property type="match status" value="1"/>
</dbReference>
<dbReference type="RefSeq" id="XP_033377730.1">
    <property type="nucleotide sequence ID" value="XM_033534236.1"/>
</dbReference>
<dbReference type="InterPro" id="IPR001138">
    <property type="entry name" value="Zn2Cys6_DnaBD"/>
</dbReference>
<keyword evidence="4" id="KW-0539">Nucleus</keyword>
<evidence type="ECO:0000256" key="1">
    <source>
        <dbReference type="ARBA" id="ARBA00004123"/>
    </source>
</evidence>
<dbReference type="PROSITE" id="PS00463">
    <property type="entry name" value="ZN2_CY6_FUNGAL_1"/>
    <property type="match status" value="1"/>
</dbReference>
<dbReference type="Proteomes" id="UP000799778">
    <property type="component" value="Unassembled WGS sequence"/>
</dbReference>
<dbReference type="InterPro" id="IPR007219">
    <property type="entry name" value="XnlR_reg_dom"/>
</dbReference>
<sequence length="656" mass="73118">MTSTISVAAVCDTCRARKVKCDRDDPCGNCVDGNIECTRTSSSTSRSSLKRPRASEASAQKGLHRLSLETKMTASPPKTNSTPQSPSIVEAQDFISREISVGKQMPADRLAILNNAMSFVNQLSQAPRHEDVLPTRGTRVADILDDIRYPPIELLYWMLRELKGNKIGPHVLDYFKHVSPKSLKAMGLALINRVGDPETLLLYSICVNAAAFKFINTVLSDSEMGGVEDGMRACAARYLNSVKLGMARMHLLSTPSMLFLQALLCSSFIAQGSGDSVHCWAFISAACKTCEDINLESRVKACRTETEDDEELYYCYIWCHILDKGYSMMLGRSRCLLEHHGLDSVFASPMVRSVSSLLSTYLHFVPIQAIYILELHPDRISNNRGLLSRVEYVVLDLLERMKRVHARITELHGPSDSWSGLHMGSELTTIQFTYHCLRTSILRSKQICSPAQSYVDQECLEAARMAMSTLRSLQESSFALSDIRAHVSYMHWTVLYHPLTPFFVLFCNVVASSNEQDLATLKGVTEELGSLANLSTPIAKLQNLFKSFIDLCEGLVSNTKRRKRNEIEQHVQMSDQSQQLAPPALQLPVEVPDVFAQQSATPLSQVTSAPMDPMTSLSYTTDESLGMMDPGWGLFDVQPTLDWLDADFLFLDNPQQ</sequence>
<feature type="region of interest" description="Disordered" evidence="5">
    <location>
        <begin position="39"/>
        <end position="86"/>
    </location>
</feature>
<dbReference type="GO" id="GO:0000981">
    <property type="term" value="F:DNA-binding transcription factor activity, RNA polymerase II-specific"/>
    <property type="evidence" value="ECO:0007669"/>
    <property type="project" value="InterPro"/>
</dbReference>
<evidence type="ECO:0000256" key="5">
    <source>
        <dbReference type="SAM" id="MobiDB-lite"/>
    </source>
</evidence>
<name>A0A6A5X8Y5_9PLEO</name>
<dbReference type="PANTHER" id="PTHR46910">
    <property type="entry name" value="TRANSCRIPTION FACTOR PDR1"/>
    <property type="match status" value="1"/>
</dbReference>
<dbReference type="CDD" id="cd00067">
    <property type="entry name" value="GAL4"/>
    <property type="match status" value="1"/>
</dbReference>
<dbReference type="OrthoDB" id="103819at2759"/>